<protein>
    <submittedName>
        <fullName evidence="2">Uncharacterized protein</fullName>
    </submittedName>
</protein>
<accession>A0ABU4CUK2</accession>
<dbReference type="RefSeq" id="WP_317571849.1">
    <property type="nucleotide sequence ID" value="NZ_JAWLKA010000050.1"/>
</dbReference>
<keyword evidence="1" id="KW-0472">Membrane</keyword>
<evidence type="ECO:0000256" key="1">
    <source>
        <dbReference type="SAM" id="Phobius"/>
    </source>
</evidence>
<proteinExistence type="predicted"/>
<feature type="transmembrane region" description="Helical" evidence="1">
    <location>
        <begin position="24"/>
        <end position="44"/>
    </location>
</feature>
<evidence type="ECO:0000313" key="3">
    <source>
        <dbReference type="Proteomes" id="UP001185737"/>
    </source>
</evidence>
<dbReference type="Proteomes" id="UP001185737">
    <property type="component" value="Unassembled WGS sequence"/>
</dbReference>
<feature type="transmembrane region" description="Helical" evidence="1">
    <location>
        <begin position="50"/>
        <end position="71"/>
    </location>
</feature>
<name>A0ABU4CUK2_RHOJO</name>
<keyword evidence="3" id="KW-1185">Reference proteome</keyword>
<comment type="caution">
    <text evidence="2">The sequence shown here is derived from an EMBL/GenBank/DDBJ whole genome shotgun (WGS) entry which is preliminary data.</text>
</comment>
<dbReference type="EMBL" id="JAWLKA010000050">
    <property type="protein sequence ID" value="MDV6286900.1"/>
    <property type="molecule type" value="Genomic_DNA"/>
</dbReference>
<organism evidence="2 3">
    <name type="scientific">Rhodococcus jostii</name>
    <dbReference type="NCBI Taxonomy" id="132919"/>
    <lineage>
        <taxon>Bacteria</taxon>
        <taxon>Bacillati</taxon>
        <taxon>Actinomycetota</taxon>
        <taxon>Actinomycetes</taxon>
        <taxon>Mycobacteriales</taxon>
        <taxon>Nocardiaceae</taxon>
        <taxon>Rhodococcus</taxon>
    </lineage>
</organism>
<reference evidence="2 3" key="1">
    <citation type="submission" date="2023-10" db="EMBL/GenBank/DDBJ databases">
        <title>Development of a sustainable strategy for remediation of hydrocarbon-contaminated territories based on the waste exchange concept.</title>
        <authorList>
            <person name="Krivoruchko A."/>
        </authorList>
    </citation>
    <scope>NUCLEOTIDE SEQUENCE [LARGE SCALE GENOMIC DNA]</scope>
    <source>
        <strain evidence="2 3">IEGM 60</strain>
    </source>
</reference>
<evidence type="ECO:0000313" key="2">
    <source>
        <dbReference type="EMBL" id="MDV6286900.1"/>
    </source>
</evidence>
<gene>
    <name evidence="2" type="ORF">R3Q59_41220</name>
</gene>
<keyword evidence="1" id="KW-0812">Transmembrane</keyword>
<sequence>MALIMVAELVYAAQLRALGDTRGIIYVSVLAAFCGTVPAAWFFVDVLDLGLWGIFLGLLLGWIIRSSAVWVRFQRTAKPSA</sequence>
<keyword evidence="1" id="KW-1133">Transmembrane helix</keyword>